<gene>
    <name evidence="1" type="ORF">GordTnk2_35</name>
</gene>
<sequence length="51" mass="6006">MSYKDKKSRICDICDTKLVPRIIDSKVPGSSKEQRLKVMWFHENGEFTCKE</sequence>
<keyword evidence="2" id="KW-1185">Reference proteome</keyword>
<evidence type="ECO:0000313" key="2">
    <source>
        <dbReference type="Proteomes" id="UP000033020"/>
    </source>
</evidence>
<reference evidence="1 2" key="1">
    <citation type="journal article" date="2015" name="Sci. Rep.">
        <title>Bacteriophages of wastewater foaming-associated filamentous Gordonia reduce host levels in raw activated sludge.</title>
        <authorList>
            <person name="Liu M."/>
            <person name="Gill J.J."/>
            <person name="Young R."/>
            <person name="Summer E.J."/>
        </authorList>
    </citation>
    <scope>NUCLEOTIDE SEQUENCE [LARGE SCALE GENOMIC DNA]</scope>
</reference>
<dbReference type="Proteomes" id="UP000033020">
    <property type="component" value="Segment"/>
</dbReference>
<protein>
    <submittedName>
        <fullName evidence="1">Uncharacterized protein</fullName>
    </submittedName>
</protein>
<dbReference type="RefSeq" id="YP_009223943.1">
    <property type="nucleotide sequence ID" value="NC_029074.1"/>
</dbReference>
<evidence type="ECO:0000313" key="1">
    <source>
        <dbReference type="EMBL" id="AKC02775.1"/>
    </source>
</evidence>
<accession>A0A0E3T7T2</accession>
<dbReference type="GeneID" id="26795082"/>
<dbReference type="EMBL" id="KP790008">
    <property type="protein sequence ID" value="AKC02775.1"/>
    <property type="molecule type" value="Genomic_DNA"/>
</dbReference>
<name>A0A0E3T7T2_9CAUD</name>
<dbReference type="KEGG" id="vg:26795082"/>
<organism evidence="1 2">
    <name type="scientific">Gordonia phage GordTnk2</name>
    <dbReference type="NCBI Taxonomy" id="1622192"/>
    <lineage>
        <taxon>Viruses</taxon>
        <taxon>Duplodnaviria</taxon>
        <taxon>Heunggongvirae</taxon>
        <taxon>Uroviricota</taxon>
        <taxon>Caudoviricetes</taxon>
        <taxon>Gordtnkvirus</taxon>
        <taxon>Gordtnkvirus gordtnk2</taxon>
    </lineage>
</organism>
<proteinExistence type="predicted"/>